<dbReference type="OrthoDB" id="603213at2759"/>
<dbReference type="AlphaFoldDB" id="A0A4D6LE20"/>
<proteinExistence type="predicted"/>
<keyword evidence="1 2" id="KW-0732">Signal</keyword>
<name>A0A4D6LE20_VIGUN</name>
<dbReference type="InterPro" id="IPR040361">
    <property type="entry name" value="TPD1"/>
</dbReference>
<dbReference type="Proteomes" id="UP000501690">
    <property type="component" value="Linkage Group LG3"/>
</dbReference>
<dbReference type="PANTHER" id="PTHR33184">
    <property type="entry name" value="PROTEIN TAPETUM DETERMINANT 1-LIKE-RELATED"/>
    <property type="match status" value="1"/>
</dbReference>
<protein>
    <submittedName>
        <fullName evidence="3">Uncharacterized protein</fullName>
    </submittedName>
</protein>
<feature type="chain" id="PRO_5020035675" evidence="2">
    <location>
        <begin position="20"/>
        <end position="117"/>
    </location>
</feature>
<evidence type="ECO:0000256" key="1">
    <source>
        <dbReference type="ARBA" id="ARBA00022729"/>
    </source>
</evidence>
<evidence type="ECO:0000313" key="3">
    <source>
        <dbReference type="EMBL" id="QCD86758.1"/>
    </source>
</evidence>
<organism evidence="3 4">
    <name type="scientific">Vigna unguiculata</name>
    <name type="common">Cowpea</name>
    <dbReference type="NCBI Taxonomy" id="3917"/>
    <lineage>
        <taxon>Eukaryota</taxon>
        <taxon>Viridiplantae</taxon>
        <taxon>Streptophyta</taxon>
        <taxon>Embryophyta</taxon>
        <taxon>Tracheophyta</taxon>
        <taxon>Spermatophyta</taxon>
        <taxon>Magnoliopsida</taxon>
        <taxon>eudicotyledons</taxon>
        <taxon>Gunneridae</taxon>
        <taxon>Pentapetalae</taxon>
        <taxon>rosids</taxon>
        <taxon>fabids</taxon>
        <taxon>Fabales</taxon>
        <taxon>Fabaceae</taxon>
        <taxon>Papilionoideae</taxon>
        <taxon>50 kb inversion clade</taxon>
        <taxon>NPAAA clade</taxon>
        <taxon>indigoferoid/millettioid clade</taxon>
        <taxon>Phaseoleae</taxon>
        <taxon>Vigna</taxon>
    </lineage>
</organism>
<evidence type="ECO:0000256" key="2">
    <source>
        <dbReference type="SAM" id="SignalP"/>
    </source>
</evidence>
<gene>
    <name evidence="3" type="ORF">DEO72_LG3g1284</name>
</gene>
<reference evidence="3 4" key="1">
    <citation type="submission" date="2019-04" db="EMBL/GenBank/DDBJ databases">
        <title>An improved genome assembly and genetic linkage map for asparagus bean, Vigna unguiculata ssp. sesquipedialis.</title>
        <authorList>
            <person name="Xia Q."/>
            <person name="Zhang R."/>
            <person name="Dong Y."/>
        </authorList>
    </citation>
    <scope>NUCLEOTIDE SEQUENCE [LARGE SCALE GENOMIC DNA]</scope>
    <source>
        <tissue evidence="3">Leaf</tissue>
    </source>
</reference>
<accession>A0A4D6LE20</accession>
<dbReference type="Pfam" id="PF24068">
    <property type="entry name" value="TPD1_C"/>
    <property type="match status" value="1"/>
</dbReference>
<evidence type="ECO:0000313" key="4">
    <source>
        <dbReference type="Proteomes" id="UP000501690"/>
    </source>
</evidence>
<dbReference type="PANTHER" id="PTHR33184:SF80">
    <property type="entry name" value="BETA-1,3-N-ACETYLGLUCOSAMINYLTRANSFERASE FAMILY PROTEIN"/>
    <property type="match status" value="1"/>
</dbReference>
<sequence>MEKILLATLLFVLVSQGYSQCSLSNIVVTQSAIGRKVLGKTEWTVTITNRCACYQKNVKLNCKGFQTVEAVEASYLKVLGDFCLVSDGQPLFNGAIEFNYAWDTQFPFNPISSDIEC</sequence>
<dbReference type="Gramene" id="Vigun11g062100.1.v1.2">
    <property type="protein sequence ID" value="Vigun11g062100.1.v1.2"/>
    <property type="gene ID" value="Vigun11g062100.v1.2"/>
</dbReference>
<dbReference type="GO" id="GO:0001709">
    <property type="term" value="P:cell fate determination"/>
    <property type="evidence" value="ECO:0007669"/>
    <property type="project" value="TreeGrafter"/>
</dbReference>
<dbReference type="EMBL" id="CP039347">
    <property type="protein sequence ID" value="QCD86758.1"/>
    <property type="molecule type" value="Genomic_DNA"/>
</dbReference>
<feature type="signal peptide" evidence="2">
    <location>
        <begin position="1"/>
        <end position="19"/>
    </location>
</feature>
<keyword evidence="4" id="KW-1185">Reference proteome</keyword>